<dbReference type="InterPro" id="IPR036188">
    <property type="entry name" value="FAD/NAD-bd_sf"/>
</dbReference>
<feature type="domain" description="FAD dependent oxidoreductase" evidence="2">
    <location>
        <begin position="4"/>
        <end position="334"/>
    </location>
</feature>
<gene>
    <name evidence="3" type="ORF">GCM10011360_29670</name>
</gene>
<keyword evidence="4" id="KW-1185">Reference proteome</keyword>
<accession>A0A917AC45</accession>
<dbReference type="AlphaFoldDB" id="A0A917AC45"/>
<dbReference type="EMBL" id="BMFJ01000002">
    <property type="protein sequence ID" value="GGE40084.1"/>
    <property type="molecule type" value="Genomic_DNA"/>
</dbReference>
<evidence type="ECO:0000313" key="3">
    <source>
        <dbReference type="EMBL" id="GGE40084.1"/>
    </source>
</evidence>
<evidence type="ECO:0000259" key="2">
    <source>
        <dbReference type="Pfam" id="PF01266"/>
    </source>
</evidence>
<dbReference type="PANTHER" id="PTHR13847">
    <property type="entry name" value="SARCOSINE DEHYDROGENASE-RELATED"/>
    <property type="match status" value="1"/>
</dbReference>
<name>A0A917AC45_9RHOB</name>
<keyword evidence="1" id="KW-0560">Oxidoreductase</keyword>
<dbReference type="GO" id="GO:0005737">
    <property type="term" value="C:cytoplasm"/>
    <property type="evidence" value="ECO:0007669"/>
    <property type="project" value="TreeGrafter"/>
</dbReference>
<organism evidence="3 4">
    <name type="scientific">Primorskyibacter flagellatus</name>
    <dbReference type="NCBI Taxonomy" id="1387277"/>
    <lineage>
        <taxon>Bacteria</taxon>
        <taxon>Pseudomonadati</taxon>
        <taxon>Pseudomonadota</taxon>
        <taxon>Alphaproteobacteria</taxon>
        <taxon>Rhodobacterales</taxon>
        <taxon>Roseobacteraceae</taxon>
        <taxon>Primorskyibacter</taxon>
    </lineage>
</organism>
<dbReference type="Gene3D" id="3.50.50.60">
    <property type="entry name" value="FAD/NAD(P)-binding domain"/>
    <property type="match status" value="1"/>
</dbReference>
<comment type="caution">
    <text evidence="3">The sequence shown here is derived from an EMBL/GenBank/DDBJ whole genome shotgun (WGS) entry which is preliminary data.</text>
</comment>
<evidence type="ECO:0000256" key="1">
    <source>
        <dbReference type="ARBA" id="ARBA00023002"/>
    </source>
</evidence>
<reference evidence="4" key="1">
    <citation type="journal article" date="2019" name="Int. J. Syst. Evol. Microbiol.">
        <title>The Global Catalogue of Microorganisms (GCM) 10K type strain sequencing project: providing services to taxonomists for standard genome sequencing and annotation.</title>
        <authorList>
            <consortium name="The Broad Institute Genomics Platform"/>
            <consortium name="The Broad Institute Genome Sequencing Center for Infectious Disease"/>
            <person name="Wu L."/>
            <person name="Ma J."/>
        </authorList>
    </citation>
    <scope>NUCLEOTIDE SEQUENCE [LARGE SCALE GENOMIC DNA]</scope>
    <source>
        <strain evidence="4">CGMCC 1.12664</strain>
    </source>
</reference>
<dbReference type="GO" id="GO:0016491">
    <property type="term" value="F:oxidoreductase activity"/>
    <property type="evidence" value="ECO:0007669"/>
    <property type="project" value="UniProtKB-KW"/>
</dbReference>
<dbReference type="InterPro" id="IPR006076">
    <property type="entry name" value="FAD-dep_OxRdtase"/>
</dbReference>
<dbReference type="RefSeq" id="WP_188478588.1">
    <property type="nucleotide sequence ID" value="NZ_BMFJ01000002.1"/>
</dbReference>
<proteinExistence type="predicted"/>
<protein>
    <submittedName>
        <fullName evidence="3">Glycerol-3-phosphate dehydrogenase</fullName>
    </submittedName>
</protein>
<dbReference type="PANTHER" id="PTHR13847:SF287">
    <property type="entry name" value="FAD-DEPENDENT OXIDOREDUCTASE DOMAIN-CONTAINING PROTEIN 1"/>
    <property type="match status" value="1"/>
</dbReference>
<evidence type="ECO:0000313" key="4">
    <source>
        <dbReference type="Proteomes" id="UP000612855"/>
    </source>
</evidence>
<sequence>MTSDILIIGGGVAGLTAAAELSAHASVTLLEAEPQLAYHASGRSAAMFLEGYGNDTVRALNTASADHHLHADGGVLTPRAMMLLGPPDSEEAFIREAAAFGLTRIPTEEARARFPILDPVASPFAALREDAHDIDTDLLVQNARRRALANGTTIRTGQKVQAISGPGPWRVTTGDAEYTATTLVNAAGAWADEIAARAGLPRIGLTPLRRSMARIPLPDGLDPATWPFVDVVGEAWYAKPDAGMLIVSPGEEDPSDPMDAWADDMVIAEGLARFEAQVTMAVTRVQSTWAGLRTFAPDRTLVIGRDPVCADFVWLAGQGGYGFQTAPAAAALTRALVNGTPSDLPAPVVAALSPGRFR</sequence>
<dbReference type="Pfam" id="PF01266">
    <property type="entry name" value="DAO"/>
    <property type="match status" value="1"/>
</dbReference>
<dbReference type="Proteomes" id="UP000612855">
    <property type="component" value="Unassembled WGS sequence"/>
</dbReference>
<dbReference type="SUPFAM" id="SSF51905">
    <property type="entry name" value="FAD/NAD(P)-binding domain"/>
    <property type="match status" value="1"/>
</dbReference>
<dbReference type="Gene3D" id="3.30.9.10">
    <property type="entry name" value="D-Amino Acid Oxidase, subunit A, domain 2"/>
    <property type="match status" value="1"/>
</dbReference>